<sequence>MHLLIFWGDEQFLSKISLVLSQNSGESKVLEQSLQQSSLSL</sequence>
<evidence type="ECO:0000313" key="1">
    <source>
        <dbReference type="EMBL" id="CUR30371.1"/>
    </source>
</evidence>
<reference evidence="2" key="1">
    <citation type="submission" date="2015-10" db="EMBL/GenBank/DDBJ databases">
        <authorList>
            <person name="Regsiter A."/>
            <person name="william w."/>
        </authorList>
    </citation>
    <scope>NUCLEOTIDE SEQUENCE [LARGE SCALE GENOMIC DNA]</scope>
</reference>
<dbReference type="Proteomes" id="UP000184315">
    <property type="component" value="Unassembled WGS sequence"/>
</dbReference>
<dbReference type="AlphaFoldDB" id="A0A1J1LCD9"/>
<gene>
    <name evidence="1" type="ORF">PL9214220002</name>
</gene>
<evidence type="ECO:0000313" key="2">
    <source>
        <dbReference type="Proteomes" id="UP000184315"/>
    </source>
</evidence>
<protein>
    <submittedName>
        <fullName evidence="1">Uncharacterized protein</fullName>
    </submittedName>
</protein>
<organism evidence="1 2">
    <name type="scientific">Planktothrix tepida PCC 9214</name>
    <dbReference type="NCBI Taxonomy" id="671072"/>
    <lineage>
        <taxon>Bacteria</taxon>
        <taxon>Bacillati</taxon>
        <taxon>Cyanobacteriota</taxon>
        <taxon>Cyanophyceae</taxon>
        <taxon>Oscillatoriophycideae</taxon>
        <taxon>Oscillatoriales</taxon>
        <taxon>Microcoleaceae</taxon>
        <taxon>Planktothrix</taxon>
    </lineage>
</organism>
<proteinExistence type="predicted"/>
<name>A0A1J1LCD9_9CYAN</name>
<accession>A0A1J1LCD9</accession>
<dbReference type="STRING" id="671072.PL9214220002"/>
<keyword evidence="2" id="KW-1185">Reference proteome</keyword>
<dbReference type="EMBL" id="CZDF01000125">
    <property type="protein sequence ID" value="CUR30371.1"/>
    <property type="molecule type" value="Genomic_DNA"/>
</dbReference>